<sequence length="301" mass="34844">MTKTYTALAMEGTPDTPCGMVSLLVETDDGLVSILTPRGPAGNGVTREKFCDLANEGFATWFSLPSREGIEVEKGWYALYLSKELAEVVGGFEEALHPLVLLADDQADSIEHFARIPEEECVLVPRKEEKMKNQGWVIVLGTSQRLWRFRKGWAKKLERLNRADNLRYLKTGKTELSDDLEAKDGFLDKIEQQSRLGLYCTEPEVTPDSYLNFALELGLVMARHRGQDTCQRVYKYHVERYFPRISWDEFERQIEKLREEYRRSLEEIEPQLLEEPVSDGRKKRTDREKSQRSKLWLSSSR</sequence>
<accession>A0A450TXI9</accession>
<dbReference type="EMBL" id="CAADFE010000056">
    <property type="protein sequence ID" value="VFJ73954.1"/>
    <property type="molecule type" value="Genomic_DNA"/>
</dbReference>
<organism evidence="2">
    <name type="scientific">Candidatus Kentrum sp. FW</name>
    <dbReference type="NCBI Taxonomy" id="2126338"/>
    <lineage>
        <taxon>Bacteria</taxon>
        <taxon>Pseudomonadati</taxon>
        <taxon>Pseudomonadota</taxon>
        <taxon>Gammaproteobacteria</taxon>
        <taxon>Candidatus Kentrum</taxon>
    </lineage>
</organism>
<dbReference type="AlphaFoldDB" id="A0A450TXI9"/>
<feature type="region of interest" description="Disordered" evidence="1">
    <location>
        <begin position="272"/>
        <end position="301"/>
    </location>
</feature>
<name>A0A450TXI9_9GAMM</name>
<evidence type="ECO:0000313" key="2">
    <source>
        <dbReference type="EMBL" id="VFJ73954.1"/>
    </source>
</evidence>
<proteinExistence type="predicted"/>
<gene>
    <name evidence="2" type="ORF">BECKFW1821C_GA0114237_10566</name>
</gene>
<reference evidence="2" key="1">
    <citation type="submission" date="2019-02" db="EMBL/GenBank/DDBJ databases">
        <authorList>
            <person name="Gruber-Vodicka R. H."/>
            <person name="Seah K. B. B."/>
        </authorList>
    </citation>
    <scope>NUCLEOTIDE SEQUENCE</scope>
    <source>
        <strain evidence="2">BECK_BZ131</strain>
    </source>
</reference>
<evidence type="ECO:0000256" key="1">
    <source>
        <dbReference type="SAM" id="MobiDB-lite"/>
    </source>
</evidence>
<protein>
    <submittedName>
        <fullName evidence="2">Uncharacterized protein</fullName>
    </submittedName>
</protein>